<evidence type="ECO:0000313" key="5">
    <source>
        <dbReference type="EMBL" id="ROL45038.1"/>
    </source>
</evidence>
<evidence type="ECO:0000256" key="1">
    <source>
        <dbReference type="ARBA" id="ARBA00023180"/>
    </source>
</evidence>
<dbReference type="EMBL" id="RJVU01042611">
    <property type="protein sequence ID" value="ROL45038.1"/>
    <property type="molecule type" value="Genomic_DNA"/>
</dbReference>
<evidence type="ECO:0000256" key="2">
    <source>
        <dbReference type="ARBA" id="ARBA00023319"/>
    </source>
</evidence>
<proteinExistence type="predicted"/>
<feature type="transmembrane region" description="Helical" evidence="3">
    <location>
        <begin position="301"/>
        <end position="323"/>
    </location>
</feature>
<dbReference type="OrthoDB" id="8936120at2759"/>
<dbReference type="PROSITE" id="PS50835">
    <property type="entry name" value="IG_LIKE"/>
    <property type="match status" value="1"/>
</dbReference>
<dbReference type="InterPro" id="IPR007110">
    <property type="entry name" value="Ig-like_dom"/>
</dbReference>
<dbReference type="PROSITE" id="PS00290">
    <property type="entry name" value="IG_MHC"/>
    <property type="match status" value="1"/>
</dbReference>
<dbReference type="Pfam" id="PF07654">
    <property type="entry name" value="C1-set"/>
    <property type="match status" value="1"/>
</dbReference>
<dbReference type="PANTHER" id="PTHR16675">
    <property type="entry name" value="MHC CLASS I-RELATED"/>
    <property type="match status" value="1"/>
</dbReference>
<dbReference type="InterPro" id="IPR011161">
    <property type="entry name" value="MHC_I-like_Ag-recog"/>
</dbReference>
<dbReference type="InterPro" id="IPR011162">
    <property type="entry name" value="MHC_I/II-like_Ag-recog"/>
</dbReference>
<keyword evidence="3" id="KW-0812">Transmembrane</keyword>
<keyword evidence="3" id="KW-0472">Membrane</keyword>
<name>A0A3N0YGW0_ANAGA</name>
<dbReference type="InterPro" id="IPR003006">
    <property type="entry name" value="Ig/MHC_CS"/>
</dbReference>
<dbReference type="GO" id="GO:0009897">
    <property type="term" value="C:external side of plasma membrane"/>
    <property type="evidence" value="ECO:0007669"/>
    <property type="project" value="TreeGrafter"/>
</dbReference>
<dbReference type="GO" id="GO:0005615">
    <property type="term" value="C:extracellular space"/>
    <property type="evidence" value="ECO:0007669"/>
    <property type="project" value="TreeGrafter"/>
</dbReference>
<dbReference type="Pfam" id="PF00129">
    <property type="entry name" value="MHC_I"/>
    <property type="match status" value="1"/>
</dbReference>
<evidence type="ECO:0000313" key="6">
    <source>
        <dbReference type="Proteomes" id="UP000281406"/>
    </source>
</evidence>
<keyword evidence="1" id="KW-0325">Glycoprotein</keyword>
<sequence>MSADEGPEYWNRQTQICAGTEDSFKNNIKVAMSRFNQSGVKRILDEWRMADEAEQDTRQLTRRLETQEETWKIWRQTYGPQQLMGVNDKETALLRVDHRVDRSPVGGVHTFQFMYGCEMDEVNTRAYLQYGYDGDDFIILDKSTLTWTAAKDQAFITKNNWDADKAYNQRIKAYLDNECIEWLKKYVGYGKATLERKDAPEVFLLQKDPSSPVLCQATGFYPSNIMMTWQKNKEDHHEDVEVSTTLPNIDGTFQKTISLKPEEWKNNKEAYSCVVQHVGAAEDIVVTVKDIKSNTGSDNTIAIVVGCLAAVAVLAAIVGLIFWKKSNDALPQTLAETDLHSLFSSLSQSASLPDMVPSSPGNELQLSVVISVECVNVTGREDDGECSPGSDRNRR</sequence>
<dbReference type="InterPro" id="IPR013783">
    <property type="entry name" value="Ig-like_fold"/>
</dbReference>
<reference evidence="5 6" key="1">
    <citation type="submission" date="2018-10" db="EMBL/GenBank/DDBJ databases">
        <title>Genome assembly for a Yunnan-Guizhou Plateau 3E fish, Anabarilius grahami (Regan), and its evolutionary and genetic applications.</title>
        <authorList>
            <person name="Jiang W."/>
        </authorList>
    </citation>
    <scope>NUCLEOTIDE SEQUENCE [LARGE SCALE GENOMIC DNA]</scope>
    <source>
        <strain evidence="5">AG-KIZ</strain>
        <tissue evidence="5">Muscle</tissue>
    </source>
</reference>
<dbReference type="InterPro" id="IPR003597">
    <property type="entry name" value="Ig_C1-set"/>
</dbReference>
<accession>A0A3N0YGW0</accession>
<dbReference type="Proteomes" id="UP000281406">
    <property type="component" value="Unassembled WGS sequence"/>
</dbReference>
<dbReference type="PANTHER" id="PTHR16675:SF237">
    <property type="entry name" value="MHC CLASS I ANTIGEN TRANSCRIPT VARIANT 1-RELATED"/>
    <property type="match status" value="1"/>
</dbReference>
<keyword evidence="2" id="KW-0393">Immunoglobulin domain</keyword>
<protein>
    <submittedName>
        <fullName evidence="5">RLA class I histocompatibility antigen, alpha chain 11/11</fullName>
    </submittedName>
</protein>
<dbReference type="Gene3D" id="2.60.40.10">
    <property type="entry name" value="Immunoglobulins"/>
    <property type="match status" value="1"/>
</dbReference>
<dbReference type="AlphaFoldDB" id="A0A3N0YGW0"/>
<dbReference type="GO" id="GO:0006955">
    <property type="term" value="P:immune response"/>
    <property type="evidence" value="ECO:0007669"/>
    <property type="project" value="TreeGrafter"/>
</dbReference>
<comment type="caution">
    <text evidence="5">The sequence shown here is derived from an EMBL/GenBank/DDBJ whole genome shotgun (WGS) entry which is preliminary data.</text>
</comment>
<dbReference type="InterPro" id="IPR037055">
    <property type="entry name" value="MHC_I-like_Ag-recog_sf"/>
</dbReference>
<evidence type="ECO:0000256" key="3">
    <source>
        <dbReference type="SAM" id="Phobius"/>
    </source>
</evidence>
<evidence type="ECO:0000259" key="4">
    <source>
        <dbReference type="PROSITE" id="PS50835"/>
    </source>
</evidence>
<feature type="domain" description="Ig-like" evidence="4">
    <location>
        <begin position="200"/>
        <end position="287"/>
    </location>
</feature>
<dbReference type="InterPro" id="IPR050208">
    <property type="entry name" value="MHC_class-I_related"/>
</dbReference>
<gene>
    <name evidence="5" type="ORF">DPX16_2253</name>
</gene>
<dbReference type="SUPFAM" id="SSF54452">
    <property type="entry name" value="MHC antigen-recognition domain"/>
    <property type="match status" value="2"/>
</dbReference>
<dbReference type="Gene3D" id="3.30.500.10">
    <property type="entry name" value="MHC class I-like antigen recognition-like"/>
    <property type="match status" value="2"/>
</dbReference>
<organism evidence="5 6">
    <name type="scientific">Anabarilius grahami</name>
    <name type="common">Kanglang fish</name>
    <name type="synonym">Barilius grahami</name>
    <dbReference type="NCBI Taxonomy" id="495550"/>
    <lineage>
        <taxon>Eukaryota</taxon>
        <taxon>Metazoa</taxon>
        <taxon>Chordata</taxon>
        <taxon>Craniata</taxon>
        <taxon>Vertebrata</taxon>
        <taxon>Euteleostomi</taxon>
        <taxon>Actinopterygii</taxon>
        <taxon>Neopterygii</taxon>
        <taxon>Teleostei</taxon>
        <taxon>Ostariophysi</taxon>
        <taxon>Cypriniformes</taxon>
        <taxon>Xenocyprididae</taxon>
        <taxon>Xenocypridinae</taxon>
        <taxon>Xenocypridinae incertae sedis</taxon>
        <taxon>Anabarilius</taxon>
    </lineage>
</organism>
<dbReference type="CDD" id="cd07698">
    <property type="entry name" value="IgC1_MHC_I_alpha3"/>
    <property type="match status" value="1"/>
</dbReference>
<keyword evidence="3" id="KW-1133">Transmembrane helix</keyword>
<dbReference type="SMART" id="SM00407">
    <property type="entry name" value="IGc1"/>
    <property type="match status" value="1"/>
</dbReference>
<keyword evidence="6" id="KW-1185">Reference proteome</keyword>
<dbReference type="InterPro" id="IPR036179">
    <property type="entry name" value="Ig-like_dom_sf"/>
</dbReference>
<dbReference type="SUPFAM" id="SSF48726">
    <property type="entry name" value="Immunoglobulin"/>
    <property type="match status" value="1"/>
</dbReference>